<accession>A0A149TLP7</accession>
<comment type="subcellular location">
    <subcellularLocation>
        <location evidence="1">Cell outer membrane</location>
    </subcellularLocation>
</comment>
<dbReference type="Gene3D" id="1.20.1600.10">
    <property type="entry name" value="Outer membrane efflux proteins (OEP)"/>
    <property type="match status" value="1"/>
</dbReference>
<keyword evidence="8" id="KW-0175">Coiled coil</keyword>
<evidence type="ECO:0000313" key="9">
    <source>
        <dbReference type="EMBL" id="KXV49678.1"/>
    </source>
</evidence>
<dbReference type="SUPFAM" id="SSF56954">
    <property type="entry name" value="Outer membrane efflux proteins (OEP)"/>
    <property type="match status" value="1"/>
</dbReference>
<dbReference type="PANTHER" id="PTHR30026:SF20">
    <property type="entry name" value="OUTER MEMBRANE PROTEIN TOLC"/>
    <property type="match status" value="1"/>
</dbReference>
<dbReference type="AlphaFoldDB" id="A0A149TLP7"/>
<gene>
    <name evidence="9" type="ORF">AD945_03720</name>
</gene>
<dbReference type="Pfam" id="PF02321">
    <property type="entry name" value="OEP"/>
    <property type="match status" value="2"/>
</dbReference>
<keyword evidence="5" id="KW-0812">Transmembrane</keyword>
<dbReference type="InterPro" id="IPR051906">
    <property type="entry name" value="TolC-like"/>
</dbReference>
<feature type="coiled-coil region" evidence="8">
    <location>
        <begin position="145"/>
        <end position="172"/>
    </location>
</feature>
<dbReference type="GO" id="GO:0015288">
    <property type="term" value="F:porin activity"/>
    <property type="evidence" value="ECO:0007669"/>
    <property type="project" value="TreeGrafter"/>
</dbReference>
<organism evidence="9 10">
    <name type="scientific">Gluconobacter albidus</name>
    <dbReference type="NCBI Taxonomy" id="318683"/>
    <lineage>
        <taxon>Bacteria</taxon>
        <taxon>Pseudomonadati</taxon>
        <taxon>Pseudomonadota</taxon>
        <taxon>Alphaproteobacteria</taxon>
        <taxon>Acetobacterales</taxon>
        <taxon>Acetobacteraceae</taxon>
        <taxon>Gluconobacter</taxon>
    </lineage>
</organism>
<dbReference type="InterPro" id="IPR003423">
    <property type="entry name" value="OMP_efflux"/>
</dbReference>
<dbReference type="GO" id="GO:0015562">
    <property type="term" value="F:efflux transmembrane transporter activity"/>
    <property type="evidence" value="ECO:0007669"/>
    <property type="project" value="InterPro"/>
</dbReference>
<reference evidence="9 10" key="1">
    <citation type="submission" date="2015-06" db="EMBL/GenBank/DDBJ databases">
        <title>Improved classification and identification of acetic acid bacteria using matrix-assisted laser desorption/ionization time-of-flight mass spectrometry; Gluconobacter nephelii and Gluconobacter uchimurae are later heterotypic synonyms of Gluconobacter japonicus and Gluconobacter oxydans, respectively.</title>
        <authorList>
            <person name="Li L."/>
            <person name="Cleenwerck I."/>
            <person name="De Vuyst L."/>
            <person name="Vandamme P."/>
        </authorList>
    </citation>
    <scope>NUCLEOTIDE SEQUENCE [LARGE SCALE GENOMIC DNA]</scope>
    <source>
        <strain evidence="9 10">LMG 1768</strain>
    </source>
</reference>
<evidence type="ECO:0000256" key="8">
    <source>
        <dbReference type="SAM" id="Coils"/>
    </source>
</evidence>
<evidence type="ECO:0000256" key="5">
    <source>
        <dbReference type="ARBA" id="ARBA00022692"/>
    </source>
</evidence>
<evidence type="ECO:0000256" key="1">
    <source>
        <dbReference type="ARBA" id="ARBA00004442"/>
    </source>
</evidence>
<comment type="caution">
    <text evidence="9">The sequence shown here is derived from an EMBL/GenBank/DDBJ whole genome shotgun (WGS) entry which is preliminary data.</text>
</comment>
<dbReference type="EMBL" id="LHZR01000092">
    <property type="protein sequence ID" value="KXV49678.1"/>
    <property type="molecule type" value="Genomic_DNA"/>
</dbReference>
<keyword evidence="3" id="KW-0813">Transport</keyword>
<evidence type="ECO:0000256" key="3">
    <source>
        <dbReference type="ARBA" id="ARBA00022448"/>
    </source>
</evidence>
<name>A0A149TLP7_9PROT</name>
<sequence length="380" mass="40975">MVAAWENDPVRRELATNTQSADARAAAARSWFAGGPVLTGSYYDDRAAGTNLGYITWQGGVSVPLWLPGQGSATERVAQADSKTVLSRVDVERMAVAVRVLEQTGAVILSERRVIAGHAIVRSFEHIAELTARAHGHGEVGTVELQAVTAQLADARGEVAKANTELASARSRLQTLLGVPGVPDLMAADPRWLDRVPLGDTRKIEEQDPRVQSAHREVIAAQEQMRLARASFMPNPEIGVDAIDQGQYGSPWATQVGVNFRIPLPSDVTHTPQISAARDRLAASTRAEIQARRAVHDELAQVMASLAGTREALLQARTSAAQTMRRADAIEHSWTLGETPLIEALRARTDAWRSLLALNQAEVSWHGAIIRTGISTGTLP</sequence>
<dbReference type="PATRIC" id="fig|318683.6.peg.3330"/>
<keyword evidence="7" id="KW-0998">Cell outer membrane</keyword>
<dbReference type="PANTHER" id="PTHR30026">
    <property type="entry name" value="OUTER MEMBRANE PROTEIN TOLC"/>
    <property type="match status" value="1"/>
</dbReference>
<comment type="similarity">
    <text evidence="2">Belongs to the outer membrane factor (OMF) (TC 1.B.17) family.</text>
</comment>
<keyword evidence="6" id="KW-0472">Membrane</keyword>
<evidence type="ECO:0000256" key="6">
    <source>
        <dbReference type="ARBA" id="ARBA00023136"/>
    </source>
</evidence>
<evidence type="ECO:0000256" key="4">
    <source>
        <dbReference type="ARBA" id="ARBA00022452"/>
    </source>
</evidence>
<dbReference type="GO" id="GO:1990281">
    <property type="term" value="C:efflux pump complex"/>
    <property type="evidence" value="ECO:0007669"/>
    <property type="project" value="TreeGrafter"/>
</dbReference>
<evidence type="ECO:0000256" key="2">
    <source>
        <dbReference type="ARBA" id="ARBA00007613"/>
    </source>
</evidence>
<dbReference type="Proteomes" id="UP000075636">
    <property type="component" value="Unassembled WGS sequence"/>
</dbReference>
<dbReference type="GO" id="GO:0009279">
    <property type="term" value="C:cell outer membrane"/>
    <property type="evidence" value="ECO:0007669"/>
    <property type="project" value="UniProtKB-SubCell"/>
</dbReference>
<evidence type="ECO:0000256" key="7">
    <source>
        <dbReference type="ARBA" id="ARBA00023237"/>
    </source>
</evidence>
<protein>
    <submittedName>
        <fullName evidence="9">Cobalt transporter</fullName>
    </submittedName>
</protein>
<keyword evidence="4" id="KW-1134">Transmembrane beta strand</keyword>
<proteinExistence type="inferred from homology"/>
<evidence type="ECO:0000313" key="10">
    <source>
        <dbReference type="Proteomes" id="UP000075636"/>
    </source>
</evidence>